<dbReference type="EC" id="4.3.2.10" evidence="4"/>
<dbReference type="UniPathway" id="UPA00031">
    <property type="reaction ID" value="UER00010"/>
</dbReference>
<evidence type="ECO:0000313" key="13">
    <source>
        <dbReference type="Proteomes" id="UP000253032"/>
    </source>
</evidence>
<evidence type="ECO:0000256" key="1">
    <source>
        <dbReference type="ARBA" id="ARBA00005091"/>
    </source>
</evidence>
<dbReference type="NCBIfam" id="TIGR00735">
    <property type="entry name" value="hisF"/>
    <property type="match status" value="1"/>
</dbReference>
<evidence type="ECO:0000313" key="12">
    <source>
        <dbReference type="EMBL" id="RCL39680.1"/>
    </source>
</evidence>
<name>A0A368BQW3_9GAMM</name>
<organism evidence="12 13">
    <name type="scientific">SAR86 cluster bacterium</name>
    <dbReference type="NCBI Taxonomy" id="2030880"/>
    <lineage>
        <taxon>Bacteria</taxon>
        <taxon>Pseudomonadati</taxon>
        <taxon>Pseudomonadota</taxon>
        <taxon>Gammaproteobacteria</taxon>
        <taxon>SAR86 cluster</taxon>
    </lineage>
</organism>
<evidence type="ECO:0000256" key="8">
    <source>
        <dbReference type="ARBA" id="ARBA00025475"/>
    </source>
</evidence>
<dbReference type="Gene3D" id="3.20.20.70">
    <property type="entry name" value="Aldolase class I"/>
    <property type="match status" value="1"/>
</dbReference>
<sequence length="257" mass="27876">MITKRIIPCLDVRNDHVVKGIQFKNHKIVGSIVDLAQKYSEEGADELVFYDITASTDGSTVSKEWVSKISDVINIPFCVAGGIKSVNDARSILNLGADKVSINTPALENPNLIRELSLEFGSQCVVIGMDIKTIDGKSFLFAKTGNELTAHSTEILALDWIRKVQKLGAGEVVINSMNQDGMKNGYDISLLNELSKVCTLPMIASGGAGSDDHFINVFANTNVDGALAASIFHNNEYSIQDIKTSLQSNKINIRTSL</sequence>
<evidence type="ECO:0000256" key="7">
    <source>
        <dbReference type="ARBA" id="ARBA00023239"/>
    </source>
</evidence>
<evidence type="ECO:0000256" key="10">
    <source>
        <dbReference type="ARBA" id="ARBA00047838"/>
    </source>
</evidence>
<dbReference type="PANTHER" id="PTHR21235">
    <property type="entry name" value="IMIDAZOLE GLYCEROL PHOSPHATE SYNTHASE SUBUNIT HISF/H IGP SYNTHASE SUBUNIT HISF/H"/>
    <property type="match status" value="1"/>
</dbReference>
<proteinExistence type="inferred from homology"/>
<comment type="similarity">
    <text evidence="2 11">Belongs to the HisA/HisF family.</text>
</comment>
<comment type="caution">
    <text evidence="12">The sequence shown here is derived from an EMBL/GenBank/DDBJ whole genome shotgun (WGS) entry which is preliminary data.</text>
</comment>
<comment type="catalytic activity">
    <reaction evidence="10">
        <text>5-[(5-phospho-1-deoxy-D-ribulos-1-ylimino)methylamino]-1-(5-phospho-beta-D-ribosyl)imidazole-4-carboxamide + L-glutamine = D-erythro-1-(imidazol-4-yl)glycerol 3-phosphate + 5-amino-1-(5-phospho-beta-D-ribosyl)imidazole-4-carboxamide + L-glutamate + H(+)</text>
        <dbReference type="Rhea" id="RHEA:24793"/>
        <dbReference type="ChEBI" id="CHEBI:15378"/>
        <dbReference type="ChEBI" id="CHEBI:29985"/>
        <dbReference type="ChEBI" id="CHEBI:58278"/>
        <dbReference type="ChEBI" id="CHEBI:58359"/>
        <dbReference type="ChEBI" id="CHEBI:58475"/>
        <dbReference type="ChEBI" id="CHEBI:58525"/>
        <dbReference type="EC" id="4.3.2.10"/>
    </reaction>
</comment>
<evidence type="ECO:0000256" key="9">
    <source>
        <dbReference type="ARBA" id="ARBA00030264"/>
    </source>
</evidence>
<accession>A0A368BQW3</accession>
<evidence type="ECO:0000256" key="6">
    <source>
        <dbReference type="ARBA" id="ARBA00023102"/>
    </source>
</evidence>
<dbReference type="AlphaFoldDB" id="A0A368BQW3"/>
<dbReference type="EMBL" id="QOPC01000001">
    <property type="protein sequence ID" value="RCL39680.1"/>
    <property type="molecule type" value="Genomic_DNA"/>
</dbReference>
<keyword evidence="7" id="KW-0456">Lyase</keyword>
<dbReference type="InterPro" id="IPR050064">
    <property type="entry name" value="IGPS_HisA/HisF"/>
</dbReference>
<comment type="function">
    <text evidence="8">IGPS catalyzes the conversion of PRFAR and glutamine to IGP, AICAR and glutamate. The HisF subunit catalyzes the cyclization activity that produces IGP and AICAR from PRFAR using the ammonia provided by the HisH subunit.</text>
</comment>
<dbReference type="PANTHER" id="PTHR21235:SF2">
    <property type="entry name" value="IMIDAZOLE GLYCEROL PHOSPHATE SYNTHASE HISHF"/>
    <property type="match status" value="1"/>
</dbReference>
<dbReference type="GO" id="GO:0016829">
    <property type="term" value="F:lyase activity"/>
    <property type="evidence" value="ECO:0007669"/>
    <property type="project" value="UniProtKB-KW"/>
</dbReference>
<evidence type="ECO:0000256" key="5">
    <source>
        <dbReference type="ARBA" id="ARBA00022605"/>
    </source>
</evidence>
<evidence type="ECO:0000256" key="11">
    <source>
        <dbReference type="RuleBase" id="RU003657"/>
    </source>
</evidence>
<gene>
    <name evidence="12" type="ORF">DBW98_00315</name>
</gene>
<keyword evidence="5 11" id="KW-0028">Amino-acid biosynthesis</keyword>
<dbReference type="InterPro" id="IPR006062">
    <property type="entry name" value="His_biosynth"/>
</dbReference>
<dbReference type="InterPro" id="IPR004651">
    <property type="entry name" value="HisF"/>
</dbReference>
<evidence type="ECO:0000256" key="4">
    <source>
        <dbReference type="ARBA" id="ARBA00012809"/>
    </source>
</evidence>
<reference evidence="12 13" key="1">
    <citation type="journal article" date="2018" name="Microbiome">
        <title>Fine metagenomic profile of the Mediterranean stratified and mixed water columns revealed by assembly and recruitment.</title>
        <authorList>
            <person name="Haro-Moreno J.M."/>
            <person name="Lopez-Perez M."/>
            <person name="De La Torre J.R."/>
            <person name="Picazo A."/>
            <person name="Camacho A."/>
            <person name="Rodriguez-Valera F."/>
        </authorList>
    </citation>
    <scope>NUCLEOTIDE SEQUENCE [LARGE SCALE GENOMIC DNA]</scope>
    <source>
        <strain evidence="12">MED-G84</strain>
    </source>
</reference>
<dbReference type="InterPro" id="IPR013785">
    <property type="entry name" value="Aldolase_TIM"/>
</dbReference>
<evidence type="ECO:0000256" key="2">
    <source>
        <dbReference type="ARBA" id="ARBA00009667"/>
    </source>
</evidence>
<dbReference type="SUPFAM" id="SSF51366">
    <property type="entry name" value="Ribulose-phoshate binding barrel"/>
    <property type="match status" value="1"/>
</dbReference>
<dbReference type="GO" id="GO:0000107">
    <property type="term" value="F:imidazoleglycerol-phosphate synthase activity"/>
    <property type="evidence" value="ECO:0007669"/>
    <property type="project" value="InterPro"/>
</dbReference>
<dbReference type="CDD" id="cd04731">
    <property type="entry name" value="HisF"/>
    <property type="match status" value="1"/>
</dbReference>
<keyword evidence="6 11" id="KW-0368">Histidine biosynthesis</keyword>
<dbReference type="InterPro" id="IPR011060">
    <property type="entry name" value="RibuloseP-bd_barrel"/>
</dbReference>
<evidence type="ECO:0000256" key="3">
    <source>
        <dbReference type="ARBA" id="ARBA00011152"/>
    </source>
</evidence>
<dbReference type="Pfam" id="PF00977">
    <property type="entry name" value="His_biosynth"/>
    <property type="match status" value="1"/>
</dbReference>
<protein>
    <recommendedName>
        <fullName evidence="4">imidazole glycerol-phosphate synthase</fullName>
        <ecNumber evidence="4">4.3.2.10</ecNumber>
    </recommendedName>
    <alternativeName>
        <fullName evidence="9">IGP synthase cyclase subunit</fullName>
    </alternativeName>
</protein>
<comment type="subunit">
    <text evidence="3">Heterodimer of HisH and HisF.</text>
</comment>
<dbReference type="GO" id="GO:0000105">
    <property type="term" value="P:L-histidine biosynthetic process"/>
    <property type="evidence" value="ECO:0007669"/>
    <property type="project" value="UniProtKB-UniPathway"/>
</dbReference>
<comment type="pathway">
    <text evidence="1">Amino-acid biosynthesis; L-histidine biosynthesis; L-histidine from 5-phospho-alpha-D-ribose 1-diphosphate: step 5/9.</text>
</comment>
<dbReference type="Proteomes" id="UP000253032">
    <property type="component" value="Unassembled WGS sequence"/>
</dbReference>